<evidence type="ECO:0000256" key="5">
    <source>
        <dbReference type="ARBA" id="ARBA00022741"/>
    </source>
</evidence>
<evidence type="ECO:0000256" key="10">
    <source>
        <dbReference type="ARBA" id="ARBA00023136"/>
    </source>
</evidence>
<evidence type="ECO:0000256" key="1">
    <source>
        <dbReference type="ARBA" id="ARBA00004586"/>
    </source>
</evidence>
<protein>
    <recommendedName>
        <fullName evidence="11">Ubiquitin-conjugating enzyme E2 6</fullName>
        <ecNumber evidence="2">2.3.2.23</ecNumber>
    </recommendedName>
    <alternativeName>
        <fullName evidence="13">E2 ubiquitin-conjugating enzyme 6</fullName>
    </alternativeName>
    <alternativeName>
        <fullName evidence="14">Ubiquitin carrier protein UBC6</fullName>
    </alternativeName>
    <alternativeName>
        <fullName evidence="12">Ubiquitin-protein ligase UBC6</fullName>
    </alternativeName>
</protein>
<evidence type="ECO:0000256" key="8">
    <source>
        <dbReference type="ARBA" id="ARBA00022840"/>
    </source>
</evidence>
<dbReference type="Proteomes" id="UP000038830">
    <property type="component" value="Unassembled WGS sequence"/>
</dbReference>
<evidence type="ECO:0000256" key="3">
    <source>
        <dbReference type="ARBA" id="ARBA00022679"/>
    </source>
</evidence>
<dbReference type="PANTHER" id="PTHR24067">
    <property type="entry name" value="UBIQUITIN-CONJUGATING ENZYME E2"/>
    <property type="match status" value="1"/>
</dbReference>
<reference evidence="19 21" key="3">
    <citation type="journal article" date="2016" name="Proc. Natl. Acad. Sci. U.S.A.">
        <title>Comparative genomics of biotechnologically important yeasts.</title>
        <authorList>
            <person name="Riley R."/>
            <person name="Haridas S."/>
            <person name="Wolfe K.H."/>
            <person name="Lopes M.R."/>
            <person name="Hittinger C.T."/>
            <person name="Goeker M."/>
            <person name="Salamov A.A."/>
            <person name="Wisecaver J.H."/>
            <person name="Long T.M."/>
            <person name="Calvey C.H."/>
            <person name="Aerts A.L."/>
            <person name="Barry K.W."/>
            <person name="Choi C."/>
            <person name="Clum A."/>
            <person name="Coughlan A.Y."/>
            <person name="Deshpande S."/>
            <person name="Douglass A.P."/>
            <person name="Hanson S.J."/>
            <person name="Klenk H.-P."/>
            <person name="LaButti K.M."/>
            <person name="Lapidus A."/>
            <person name="Lindquist E.A."/>
            <person name="Lipzen A.M."/>
            <person name="Meier-Kolthoff J.P."/>
            <person name="Ohm R.A."/>
            <person name="Otillar R.P."/>
            <person name="Pangilinan J.L."/>
            <person name="Peng Y."/>
            <person name="Rokas A."/>
            <person name="Rosa C.A."/>
            <person name="Scheuner C."/>
            <person name="Sibirny A.A."/>
            <person name="Slot J.C."/>
            <person name="Stielow J.B."/>
            <person name="Sun H."/>
            <person name="Kurtzman C.P."/>
            <person name="Blackwell M."/>
            <person name="Grigoriev I.V."/>
            <person name="Jeffries T.W."/>
        </authorList>
    </citation>
    <scope>NUCLEOTIDE SEQUENCE [LARGE SCALE GENOMIC DNA]</scope>
    <source>
        <strain evidence="21">ATCC 18201 / CBS 1600 / BCRC 20928 / JCM 3617 / NBRC 0987 / NRRL Y-1542</strain>
        <strain evidence="19">NRRL Y-1542</strain>
    </source>
</reference>
<dbReference type="InterPro" id="IPR000608">
    <property type="entry name" value="UBC"/>
</dbReference>
<dbReference type="GO" id="GO:0005789">
    <property type="term" value="C:endoplasmic reticulum membrane"/>
    <property type="evidence" value="ECO:0007669"/>
    <property type="project" value="UniProtKB-SubCell"/>
</dbReference>
<evidence type="ECO:0000256" key="16">
    <source>
        <dbReference type="SAM" id="Phobius"/>
    </source>
</evidence>
<evidence type="ECO:0000313" key="21">
    <source>
        <dbReference type="Proteomes" id="UP000094389"/>
    </source>
</evidence>
<gene>
    <name evidence="18" type="ORF">BN1211_1489</name>
    <name evidence="19" type="ORF">CYBJADRAFT_166720</name>
</gene>
<keyword evidence="4 16" id="KW-0812">Transmembrane</keyword>
<organism evidence="18 20">
    <name type="scientific">Cyberlindnera jadinii (strain ATCC 18201 / CBS 1600 / BCRC 20928 / JCM 3617 / NBRC 0987 / NRRL Y-1542)</name>
    <name type="common">Torula yeast</name>
    <name type="synonym">Candida utilis</name>
    <dbReference type="NCBI Taxonomy" id="983966"/>
    <lineage>
        <taxon>Eukaryota</taxon>
        <taxon>Fungi</taxon>
        <taxon>Dikarya</taxon>
        <taxon>Ascomycota</taxon>
        <taxon>Saccharomycotina</taxon>
        <taxon>Saccharomycetes</taxon>
        <taxon>Phaffomycetales</taxon>
        <taxon>Phaffomycetaceae</taxon>
        <taxon>Cyberlindnera</taxon>
    </lineage>
</organism>
<keyword evidence="3" id="KW-0808">Transferase</keyword>
<dbReference type="Pfam" id="PF00179">
    <property type="entry name" value="UQ_con"/>
    <property type="match status" value="1"/>
</dbReference>
<evidence type="ECO:0000256" key="4">
    <source>
        <dbReference type="ARBA" id="ARBA00022692"/>
    </source>
</evidence>
<dbReference type="GO" id="GO:0005524">
    <property type="term" value="F:ATP binding"/>
    <property type="evidence" value="ECO:0007669"/>
    <property type="project" value="UniProtKB-KW"/>
</dbReference>
<dbReference type="InterPro" id="IPR016135">
    <property type="entry name" value="UBQ-conjugating_enzyme/RWD"/>
</dbReference>
<evidence type="ECO:0000256" key="11">
    <source>
        <dbReference type="ARBA" id="ARBA00039885"/>
    </source>
</evidence>
<evidence type="ECO:0000259" key="17">
    <source>
        <dbReference type="PROSITE" id="PS50127"/>
    </source>
</evidence>
<accession>A0A1E4S608</accession>
<dbReference type="RefSeq" id="XP_020071980.1">
    <property type="nucleotide sequence ID" value="XM_020214594.1"/>
</dbReference>
<accession>A0A0H5C0T1</accession>
<evidence type="ECO:0000256" key="14">
    <source>
        <dbReference type="ARBA" id="ARBA00042191"/>
    </source>
</evidence>
<comment type="pathway">
    <text evidence="15">Protein modification.</text>
</comment>
<evidence type="ECO:0000313" key="20">
    <source>
        <dbReference type="Proteomes" id="UP000038830"/>
    </source>
</evidence>
<comment type="subcellular location">
    <subcellularLocation>
        <location evidence="1">Endoplasmic reticulum membrane</location>
    </subcellularLocation>
</comment>
<dbReference type="STRING" id="983966.A0A0H5C0T1"/>
<feature type="domain" description="UBC core" evidence="17">
    <location>
        <begin position="5"/>
        <end position="163"/>
    </location>
</feature>
<evidence type="ECO:0000256" key="7">
    <source>
        <dbReference type="ARBA" id="ARBA00022824"/>
    </source>
</evidence>
<dbReference type="Proteomes" id="UP000094389">
    <property type="component" value="Unassembled WGS sequence"/>
</dbReference>
<reference evidence="20" key="2">
    <citation type="journal article" date="2015" name="J. Biotechnol.">
        <title>The structure of the Cyberlindnera jadinii genome and its relation to Candida utilis analyzed by the occurrence of single nucleotide polymorphisms.</title>
        <authorList>
            <person name="Rupp O."/>
            <person name="Brinkrolf K."/>
            <person name="Buerth C."/>
            <person name="Kunigo M."/>
            <person name="Schneider J."/>
            <person name="Jaenicke S."/>
            <person name="Goesmann A."/>
            <person name="Puehler A."/>
            <person name="Jaeger K.-E."/>
            <person name="Ernst J.F."/>
        </authorList>
    </citation>
    <scope>NUCLEOTIDE SEQUENCE [LARGE SCALE GENOMIC DNA]</scope>
    <source>
        <strain evidence="20">ATCC 18201 / CBS 1600 / BCRC 20928 / JCM 3617 / NBRC 0987 / NRRL Y-1542</strain>
    </source>
</reference>
<keyword evidence="7" id="KW-0256">Endoplasmic reticulum</keyword>
<dbReference type="CDD" id="cd23799">
    <property type="entry name" value="UBCc_UBE2J"/>
    <property type="match status" value="1"/>
</dbReference>
<keyword evidence="21" id="KW-1185">Reference proteome</keyword>
<keyword evidence="8" id="KW-0067">ATP-binding</keyword>
<dbReference type="EC" id="2.3.2.23" evidence="2"/>
<evidence type="ECO:0000256" key="13">
    <source>
        <dbReference type="ARBA" id="ARBA00042181"/>
    </source>
</evidence>
<name>A0A0H5C0T1_CYBJN</name>
<dbReference type="GO" id="GO:0061631">
    <property type="term" value="F:ubiquitin conjugating enzyme activity"/>
    <property type="evidence" value="ECO:0007669"/>
    <property type="project" value="UniProtKB-EC"/>
</dbReference>
<evidence type="ECO:0000256" key="6">
    <source>
        <dbReference type="ARBA" id="ARBA00022786"/>
    </source>
</evidence>
<evidence type="ECO:0000256" key="15">
    <source>
        <dbReference type="ARBA" id="ARBA00043952"/>
    </source>
</evidence>
<proteinExistence type="predicted"/>
<dbReference type="SUPFAM" id="SSF54495">
    <property type="entry name" value="UBC-like"/>
    <property type="match status" value="1"/>
</dbReference>
<dbReference type="OrthoDB" id="1158011at2759"/>
<evidence type="ECO:0000313" key="19">
    <source>
        <dbReference type="EMBL" id="ODV74941.1"/>
    </source>
</evidence>
<feature type="transmembrane region" description="Helical" evidence="16">
    <location>
        <begin position="244"/>
        <end position="261"/>
    </location>
</feature>
<dbReference type="EMBL" id="KV453927">
    <property type="protein sequence ID" value="ODV74941.1"/>
    <property type="molecule type" value="Genomic_DNA"/>
</dbReference>
<keyword evidence="6" id="KW-0833">Ubl conjugation pathway</keyword>
<evidence type="ECO:0000313" key="18">
    <source>
        <dbReference type="EMBL" id="CEP21400.1"/>
    </source>
</evidence>
<keyword evidence="10 16" id="KW-0472">Membrane</keyword>
<keyword evidence="9 16" id="KW-1133">Transmembrane helix</keyword>
<keyword evidence="5" id="KW-0547">Nucleotide-binding</keyword>
<evidence type="ECO:0000256" key="12">
    <source>
        <dbReference type="ARBA" id="ARBA00041570"/>
    </source>
</evidence>
<reference evidence="18" key="1">
    <citation type="submission" date="2014-12" db="EMBL/GenBank/DDBJ databases">
        <authorList>
            <person name="Jaenicke S."/>
        </authorList>
    </citation>
    <scope>NUCLEOTIDE SEQUENCE [LARGE SCALE GENOMIC DNA]</scope>
    <source>
        <strain evidence="18">CBS1600</strain>
    </source>
</reference>
<evidence type="ECO:0000256" key="2">
    <source>
        <dbReference type="ARBA" id="ARBA00012486"/>
    </source>
</evidence>
<dbReference type="Gene3D" id="3.10.110.10">
    <property type="entry name" value="Ubiquitin Conjugating Enzyme"/>
    <property type="match status" value="1"/>
</dbReference>
<dbReference type="OMA" id="GWSVATI"/>
<dbReference type="EMBL" id="CDQK01000002">
    <property type="protein sequence ID" value="CEP21400.1"/>
    <property type="molecule type" value="Genomic_DNA"/>
</dbReference>
<dbReference type="AlphaFoldDB" id="A0A0H5C0T1"/>
<evidence type="ECO:0000256" key="9">
    <source>
        <dbReference type="ARBA" id="ARBA00022989"/>
    </source>
</evidence>
<dbReference type="PROSITE" id="PS50127">
    <property type="entry name" value="UBC_2"/>
    <property type="match status" value="1"/>
</dbReference>
<dbReference type="SMART" id="SM00212">
    <property type="entry name" value="UBCc"/>
    <property type="match status" value="1"/>
</dbReference>
<dbReference type="InterPro" id="IPR050113">
    <property type="entry name" value="Ub_conjugating_enzyme"/>
</dbReference>
<dbReference type="GeneID" id="30988990"/>
<sequence length="262" mass="29106">MASKGATKRLTKEYKSMVENPPPYIEAHPSERNILEWHYLITGPPDTPYSGGQYHGMLIFPKDYPFKPPEIRMITPNGRFQVNTRLCLSMSDFHPDTWQPAWSVATILTGLLSFMTGDEPTTGSIVTSADAKKRYAQVSLNWNATQNDRFKKEFPEMVIKNLAKVKELNDANEQKKRAAELEAAAKASAATSSLSATGSDGQMGGDADTGLSQEELAKMDPEDRIRYLAAQKPKKINSGRNHAMVYYVLAIAIVLGFFRVVS</sequence>
<dbReference type="FunFam" id="3.10.110.10:FF:000023">
    <property type="entry name" value="Ubiquitin-conjugating enzyme E2 J2"/>
    <property type="match status" value="1"/>
</dbReference>